<evidence type="ECO:0000259" key="4">
    <source>
        <dbReference type="Pfam" id="PF25917"/>
    </source>
</evidence>
<feature type="coiled-coil region" evidence="3">
    <location>
        <begin position="155"/>
        <end position="210"/>
    </location>
</feature>
<dbReference type="NCBIfam" id="TIGR01730">
    <property type="entry name" value="RND_mfp"/>
    <property type="match status" value="1"/>
</dbReference>
<keyword evidence="7" id="KW-1185">Reference proteome</keyword>
<dbReference type="Pfam" id="PF25963">
    <property type="entry name" value="Beta-barrel_AAEA"/>
    <property type="match status" value="1"/>
</dbReference>
<dbReference type="EMBL" id="FOLS01000023">
    <property type="protein sequence ID" value="SFD33653.1"/>
    <property type="molecule type" value="Genomic_DNA"/>
</dbReference>
<evidence type="ECO:0000256" key="2">
    <source>
        <dbReference type="ARBA" id="ARBA00023054"/>
    </source>
</evidence>
<reference evidence="6 7" key="1">
    <citation type="submission" date="2016-10" db="EMBL/GenBank/DDBJ databases">
        <authorList>
            <person name="Varghese N."/>
            <person name="Submissions S."/>
        </authorList>
    </citation>
    <scope>NUCLEOTIDE SEQUENCE [LARGE SCALE GENOMIC DNA]</scope>
    <source>
        <strain evidence="6 7">LMG 18378</strain>
    </source>
</reference>
<dbReference type="PRINTS" id="PR01490">
    <property type="entry name" value="RTXTOXIND"/>
</dbReference>
<dbReference type="RefSeq" id="WP_074982608.1">
    <property type="nucleotide sequence ID" value="NZ_CP101752.1"/>
</dbReference>
<dbReference type="Gene3D" id="1.10.287.470">
    <property type="entry name" value="Helix hairpin bin"/>
    <property type="match status" value="1"/>
</dbReference>
<dbReference type="Gene3D" id="2.40.30.170">
    <property type="match status" value="1"/>
</dbReference>
<dbReference type="AlphaFoldDB" id="A0AAQ1HRF5"/>
<comment type="similarity">
    <text evidence="1">Belongs to the membrane fusion protein (MFP) (TC 8.A.1) family.</text>
</comment>
<feature type="domain" description="p-hydroxybenzoic acid efflux pump subunit AaeA-like beta-barrel" evidence="5">
    <location>
        <begin position="251"/>
        <end position="327"/>
    </location>
</feature>
<keyword evidence="2 3" id="KW-0175">Coiled coil</keyword>
<sequence length="355" mass="37854">MSKTFLTSRRASLTMAALLLLAALAWLLLRLLGPEREQSTDDAYVHADFTLVAPKVAGIVDSVLVEDNQSVKAGQVLARIDPRDYQAALAAAGAELLSARARLRHVGADLERQQAVIAQSAAQVAADQATQRFAQQELQRYQHLASQGAGTLQNAQQARSRLDNAQAALDKARAANLAARKQLDVLQAQQAEAQSAVQRDEAQLQQAQLNLSYCEIRAPFDGMVGRRGVRVGAYVTPGSPLLAVVPLQQAYVVGNFQETQLTEVHPGQAVEVRVDTFPGQVLRGHVDSIAPATGLSFAPIAPDNATGNFTKVVQRIPVKIVLEPNQALLARLRVGMSVVASIDTASAGGEQVAAQ</sequence>
<dbReference type="PANTHER" id="PTHR30386">
    <property type="entry name" value="MEMBRANE FUSION SUBUNIT OF EMRAB-TOLC MULTIDRUG EFFLUX PUMP"/>
    <property type="match status" value="1"/>
</dbReference>
<evidence type="ECO:0000313" key="7">
    <source>
        <dbReference type="Proteomes" id="UP000183385"/>
    </source>
</evidence>
<protein>
    <submittedName>
        <fullName evidence="6">Membrane fusion protein, multidrug efflux system</fullName>
    </submittedName>
</protein>
<organism evidence="6 7">
    <name type="scientific">Pseudomonas citronellolis</name>
    <dbReference type="NCBI Taxonomy" id="53408"/>
    <lineage>
        <taxon>Bacteria</taxon>
        <taxon>Pseudomonadati</taxon>
        <taxon>Pseudomonadota</taxon>
        <taxon>Gammaproteobacteria</taxon>
        <taxon>Pseudomonadales</taxon>
        <taxon>Pseudomonadaceae</taxon>
        <taxon>Pseudomonas</taxon>
    </lineage>
</organism>
<gene>
    <name evidence="6" type="ORF">SAMN05216577_12320</name>
</gene>
<dbReference type="InterPro" id="IPR058625">
    <property type="entry name" value="MdtA-like_BSH"/>
</dbReference>
<dbReference type="Pfam" id="PF25917">
    <property type="entry name" value="BSH_RND"/>
    <property type="match status" value="1"/>
</dbReference>
<name>A0AAQ1HRF5_9PSED</name>
<proteinExistence type="inferred from homology"/>
<comment type="caution">
    <text evidence="6">The sequence shown here is derived from an EMBL/GenBank/DDBJ whole genome shotgun (WGS) entry which is preliminary data.</text>
</comment>
<evidence type="ECO:0000313" key="6">
    <source>
        <dbReference type="EMBL" id="SFD33653.1"/>
    </source>
</evidence>
<accession>A0AAQ1HRF5</accession>
<dbReference type="InterPro" id="IPR058634">
    <property type="entry name" value="AaeA-lik-b-barrel"/>
</dbReference>
<dbReference type="Proteomes" id="UP000183385">
    <property type="component" value="Unassembled WGS sequence"/>
</dbReference>
<feature type="domain" description="Multidrug resistance protein MdtA-like barrel-sandwich hybrid" evidence="4">
    <location>
        <begin position="52"/>
        <end position="245"/>
    </location>
</feature>
<dbReference type="InterPro" id="IPR006143">
    <property type="entry name" value="RND_pump_MFP"/>
</dbReference>
<dbReference type="GO" id="GO:0022857">
    <property type="term" value="F:transmembrane transporter activity"/>
    <property type="evidence" value="ECO:0007669"/>
    <property type="project" value="InterPro"/>
</dbReference>
<dbReference type="Gene3D" id="2.40.50.100">
    <property type="match status" value="1"/>
</dbReference>
<dbReference type="GO" id="GO:0016020">
    <property type="term" value="C:membrane"/>
    <property type="evidence" value="ECO:0007669"/>
    <property type="project" value="InterPro"/>
</dbReference>
<dbReference type="PANTHER" id="PTHR30386:SF24">
    <property type="entry name" value="MULTIDRUG RESISTANCE EFFLUX PUMP"/>
    <property type="match status" value="1"/>
</dbReference>
<dbReference type="InterPro" id="IPR050739">
    <property type="entry name" value="MFP"/>
</dbReference>
<evidence type="ECO:0000259" key="5">
    <source>
        <dbReference type="Pfam" id="PF25963"/>
    </source>
</evidence>
<evidence type="ECO:0000256" key="3">
    <source>
        <dbReference type="SAM" id="Coils"/>
    </source>
</evidence>
<evidence type="ECO:0000256" key="1">
    <source>
        <dbReference type="ARBA" id="ARBA00009477"/>
    </source>
</evidence>
<dbReference type="SUPFAM" id="SSF111369">
    <property type="entry name" value="HlyD-like secretion proteins"/>
    <property type="match status" value="2"/>
</dbReference>